<feature type="transmembrane region" description="Helical" evidence="9">
    <location>
        <begin position="137"/>
        <end position="157"/>
    </location>
</feature>
<keyword evidence="4 10" id="KW-0808">Transferase</keyword>
<proteinExistence type="predicted"/>
<protein>
    <submittedName>
        <fullName evidence="10">Glycosyl transferase family 39</fullName>
    </submittedName>
</protein>
<feature type="region of interest" description="Disordered" evidence="8">
    <location>
        <begin position="1"/>
        <end position="49"/>
    </location>
</feature>
<reference evidence="10 11" key="1">
    <citation type="submission" date="2010-10" db="EMBL/GenBank/DDBJ databases">
        <title>Complete sequence of Frankia sp. EuI1c.</title>
        <authorList>
            <consortium name="US DOE Joint Genome Institute"/>
            <person name="Lucas S."/>
            <person name="Copeland A."/>
            <person name="Lapidus A."/>
            <person name="Cheng J.-F."/>
            <person name="Bruce D."/>
            <person name="Goodwin L."/>
            <person name="Pitluck S."/>
            <person name="Chertkov O."/>
            <person name="Detter J.C."/>
            <person name="Han C."/>
            <person name="Tapia R."/>
            <person name="Land M."/>
            <person name="Hauser L."/>
            <person name="Jeffries C."/>
            <person name="Kyrpides N."/>
            <person name="Ivanova N."/>
            <person name="Mikhailova N."/>
            <person name="Beauchemin N."/>
            <person name="Sen A."/>
            <person name="Sur S.A."/>
            <person name="Gtari M."/>
            <person name="Wall L."/>
            <person name="Tisa L."/>
            <person name="Woyke T."/>
        </authorList>
    </citation>
    <scope>NUCLEOTIDE SEQUENCE [LARGE SCALE GENOMIC DNA]</scope>
    <source>
        <strain evidence="11">DSM 45817 / CECT 9037 / EuI1c</strain>
    </source>
</reference>
<dbReference type="Proteomes" id="UP000002484">
    <property type="component" value="Chromosome"/>
</dbReference>
<dbReference type="PANTHER" id="PTHR33908:SF11">
    <property type="entry name" value="MEMBRANE PROTEIN"/>
    <property type="match status" value="1"/>
</dbReference>
<evidence type="ECO:0000256" key="2">
    <source>
        <dbReference type="ARBA" id="ARBA00022475"/>
    </source>
</evidence>
<dbReference type="AlphaFoldDB" id="E3J6W2"/>
<feature type="transmembrane region" description="Helical" evidence="9">
    <location>
        <begin position="489"/>
        <end position="510"/>
    </location>
</feature>
<feature type="transmembrane region" description="Helical" evidence="9">
    <location>
        <begin position="255"/>
        <end position="272"/>
    </location>
</feature>
<feature type="region of interest" description="Disordered" evidence="8">
    <location>
        <begin position="84"/>
        <end position="118"/>
    </location>
</feature>
<keyword evidence="3" id="KW-0328">Glycosyltransferase</keyword>
<dbReference type="HOGENOM" id="CLU_367919_0_0_11"/>
<dbReference type="OrthoDB" id="3218223at2"/>
<feature type="transmembrane region" description="Helical" evidence="9">
    <location>
        <begin position="424"/>
        <end position="448"/>
    </location>
</feature>
<dbReference type="EMBL" id="CP002299">
    <property type="protein sequence ID" value="ADP83182.1"/>
    <property type="molecule type" value="Genomic_DNA"/>
</dbReference>
<keyword evidence="2" id="KW-1003">Cell membrane</keyword>
<evidence type="ECO:0000256" key="5">
    <source>
        <dbReference type="ARBA" id="ARBA00022692"/>
    </source>
</evidence>
<comment type="subcellular location">
    <subcellularLocation>
        <location evidence="1">Cell membrane</location>
        <topology evidence="1">Multi-pass membrane protein</topology>
    </subcellularLocation>
</comment>
<gene>
    <name evidence="10" type="ordered locus">FraEuI1c_5194</name>
</gene>
<evidence type="ECO:0000313" key="11">
    <source>
        <dbReference type="Proteomes" id="UP000002484"/>
    </source>
</evidence>
<sequence>MTGTLLTAGARPIRGSARRPPGLGVGARQRSDGEKPPSAQPRPAQGLSAWADTLTLVESVRDDREGQAAAAAVPGQIVTLPAERDGEAAEPAIDDAVDGPRGAAVEQTPDTPPSPAGRRRLVAIIGGRVRAVSPTGWYVAALAVVAAGIALLVKYLLFPHLSINNDEALYRLQAQTLASGHLFPRAGTPAGSFAPWLAKGVHGHYVLKYTPFVPALFALSLLATGGFGTGLAVMAALAVVVTYRLGLALFDDRRVAAVAATLFTTSPLVVLLDGMLLAYLPVLVMIELAVLGLLRGVAAARAPATRRGWRDRRGWALVGAGLAAGIAAAVRPFDVLTLLAPLAVWAVVTARGGRWWLAGRAGIGLAVPAALLLAFDAAATGSPFQLPFTYLESEDKMGFGVRRLYPTDRAHHFTLLDGLSSVGLHLFLLGGWACGGVVLLGCAIGALARRRIGGAGVMLGIGALVFLAGYVAFWGAWNAAFLWGGIRFLGPFYVLPVLAVLVQLGARGLVDLAAWRPRLGGAAVTVIAGLTCLVLATAVPANATLTRHDRDLDRIVDALPGRAVIFLSVDPIYLMHPTSLAANPPGLDGRMLWAVTRGGGPDEAVLARYAGRPAYLLRIPAAYNRTPDSPAGARLERLANQVGAEVTLDVTIDPSRDPAKAARLVLTTDAGDVSYPIDPTRPVHAQLVITAHGTTLRGLTASTGLRGTPRWLHHRKAPAASKVGTRTVGLALYTTPTASGKEQWVDRELAPTVVGRDGQVAVLASTGQVSATPDPAAPPIHLAAAH</sequence>
<feature type="transmembrane region" description="Helical" evidence="9">
    <location>
        <begin position="314"/>
        <end position="330"/>
    </location>
</feature>
<feature type="transmembrane region" description="Helical" evidence="9">
    <location>
        <begin position="522"/>
        <end position="541"/>
    </location>
</feature>
<evidence type="ECO:0000256" key="7">
    <source>
        <dbReference type="ARBA" id="ARBA00023136"/>
    </source>
</evidence>
<keyword evidence="7 9" id="KW-0472">Membrane</keyword>
<dbReference type="InterPro" id="IPR050297">
    <property type="entry name" value="LipidA_mod_glycosyltrf_83"/>
</dbReference>
<dbReference type="InParanoid" id="E3J6W2"/>
<dbReference type="KEGG" id="fri:FraEuI1c_5194"/>
<feature type="transmembrane region" description="Helical" evidence="9">
    <location>
        <begin position="278"/>
        <end position="302"/>
    </location>
</feature>
<evidence type="ECO:0000256" key="9">
    <source>
        <dbReference type="SAM" id="Phobius"/>
    </source>
</evidence>
<feature type="transmembrane region" description="Helical" evidence="9">
    <location>
        <begin position="336"/>
        <end position="353"/>
    </location>
</feature>
<dbReference type="eggNOG" id="COG1807">
    <property type="taxonomic scope" value="Bacteria"/>
</dbReference>
<evidence type="ECO:0000256" key="3">
    <source>
        <dbReference type="ARBA" id="ARBA00022676"/>
    </source>
</evidence>
<name>E3J6W2_PSEI1</name>
<keyword evidence="6 9" id="KW-1133">Transmembrane helix</keyword>
<dbReference type="GO" id="GO:0005886">
    <property type="term" value="C:plasma membrane"/>
    <property type="evidence" value="ECO:0007669"/>
    <property type="project" value="UniProtKB-SubCell"/>
</dbReference>
<organism evidence="10 11">
    <name type="scientific">Pseudofrankia inefficax (strain DSM 45817 / CECT 9037 / DDB 130130 / EuI1c)</name>
    <name type="common">Frankia inefficax</name>
    <dbReference type="NCBI Taxonomy" id="298654"/>
    <lineage>
        <taxon>Bacteria</taxon>
        <taxon>Bacillati</taxon>
        <taxon>Actinomycetota</taxon>
        <taxon>Actinomycetes</taxon>
        <taxon>Frankiales</taxon>
        <taxon>Frankiaceae</taxon>
        <taxon>Pseudofrankia</taxon>
    </lineage>
</organism>
<evidence type="ECO:0000256" key="8">
    <source>
        <dbReference type="SAM" id="MobiDB-lite"/>
    </source>
</evidence>
<feature type="transmembrane region" description="Helical" evidence="9">
    <location>
        <begin position="455"/>
        <end position="477"/>
    </location>
</feature>
<accession>E3J6W2</accession>
<evidence type="ECO:0000256" key="6">
    <source>
        <dbReference type="ARBA" id="ARBA00022989"/>
    </source>
</evidence>
<feature type="transmembrane region" description="Helical" evidence="9">
    <location>
        <begin position="365"/>
        <end position="386"/>
    </location>
</feature>
<evidence type="ECO:0000313" key="10">
    <source>
        <dbReference type="EMBL" id="ADP83182.1"/>
    </source>
</evidence>
<feature type="transmembrane region" description="Helical" evidence="9">
    <location>
        <begin position="215"/>
        <end position="243"/>
    </location>
</feature>
<dbReference type="GO" id="GO:0009103">
    <property type="term" value="P:lipopolysaccharide biosynthetic process"/>
    <property type="evidence" value="ECO:0007669"/>
    <property type="project" value="UniProtKB-ARBA"/>
</dbReference>
<keyword evidence="11" id="KW-1185">Reference proteome</keyword>
<evidence type="ECO:0000256" key="4">
    <source>
        <dbReference type="ARBA" id="ARBA00022679"/>
    </source>
</evidence>
<dbReference type="GO" id="GO:0016763">
    <property type="term" value="F:pentosyltransferase activity"/>
    <property type="evidence" value="ECO:0007669"/>
    <property type="project" value="TreeGrafter"/>
</dbReference>
<evidence type="ECO:0000256" key="1">
    <source>
        <dbReference type="ARBA" id="ARBA00004651"/>
    </source>
</evidence>
<dbReference type="PANTHER" id="PTHR33908">
    <property type="entry name" value="MANNOSYLTRANSFERASE YKCB-RELATED"/>
    <property type="match status" value="1"/>
</dbReference>
<dbReference type="STRING" id="298654.FraEuI1c_5194"/>
<keyword evidence="5 9" id="KW-0812">Transmembrane</keyword>